<dbReference type="SUPFAM" id="SSF57716">
    <property type="entry name" value="Glucocorticoid receptor-like (DNA-binding domain)"/>
    <property type="match status" value="1"/>
</dbReference>
<evidence type="ECO:0000256" key="2">
    <source>
        <dbReference type="ARBA" id="ARBA00022771"/>
    </source>
</evidence>
<dbReference type="EMBL" id="VAFM01000001">
    <property type="protein sequence ID" value="TKW62113.1"/>
    <property type="molecule type" value="Genomic_DNA"/>
</dbReference>
<keyword evidence="3 4" id="KW-0862">Zinc</keyword>
<dbReference type="PROSITE" id="PS51128">
    <property type="entry name" value="ZF_DKSA_2"/>
    <property type="match status" value="1"/>
</dbReference>
<dbReference type="HAMAP" id="MF_00926">
    <property type="entry name" value="DksA"/>
    <property type="match status" value="1"/>
</dbReference>
<keyword evidence="2 4" id="KW-0863">Zinc-finger</keyword>
<evidence type="ECO:0000256" key="1">
    <source>
        <dbReference type="ARBA" id="ARBA00022723"/>
    </source>
</evidence>
<evidence type="ECO:0000313" key="8">
    <source>
        <dbReference type="EMBL" id="TKW62113.1"/>
    </source>
</evidence>
<comment type="caution">
    <text evidence="8">The sequence shown here is derived from an EMBL/GenBank/DDBJ whole genome shotgun (WGS) entry which is preliminary data.</text>
</comment>
<accession>A0A6N4R6K1</accession>
<comment type="subunit">
    <text evidence="4">Interacts directly with the RNA polymerase.</text>
</comment>
<comment type="function">
    <text evidence="4">Transcription factor that acts by binding directly to the RNA polymerase (RNAP). Required for negative regulation of rRNA expression and positive regulation of several amino acid biosynthesis promoters.</text>
</comment>
<keyword evidence="1 4" id="KW-0479">Metal-binding</keyword>
<dbReference type="SUPFAM" id="SSF109635">
    <property type="entry name" value="DnaK suppressor protein DksA, alpha-hairpin domain"/>
    <property type="match status" value="1"/>
</dbReference>
<sequence>MTDKPAKERGYPDKYVPTDKEEYMNAKQLAYFRDLLLTQRQELVAGNLSTMHDLRENSAIESDLTDQATIEYEQTLELRNRDRARKLISKIDEALDRIREGEFGYCQETGDPIGIGRLLARPIATLSIEAKRRQEKKEVSYAG</sequence>
<protein>
    <recommendedName>
        <fullName evidence="4">RNA polymerase-binding transcription factor DksA</fullName>
    </recommendedName>
</protein>
<dbReference type="GO" id="GO:0008270">
    <property type="term" value="F:zinc ion binding"/>
    <property type="evidence" value="ECO:0007669"/>
    <property type="project" value="UniProtKB-UniRule"/>
</dbReference>
<dbReference type="Pfam" id="PF21157">
    <property type="entry name" value="DksA_N"/>
    <property type="match status" value="1"/>
</dbReference>
<dbReference type="GO" id="GO:0005737">
    <property type="term" value="C:cytoplasm"/>
    <property type="evidence" value="ECO:0007669"/>
    <property type="project" value="UniProtKB-SubCell"/>
</dbReference>
<organism evidence="8 9">
    <name type="scientific">Blastochloris viridis</name>
    <name type="common">Rhodopseudomonas viridis</name>
    <dbReference type="NCBI Taxonomy" id="1079"/>
    <lineage>
        <taxon>Bacteria</taxon>
        <taxon>Pseudomonadati</taxon>
        <taxon>Pseudomonadota</taxon>
        <taxon>Alphaproteobacteria</taxon>
        <taxon>Hyphomicrobiales</taxon>
        <taxon>Blastochloridaceae</taxon>
        <taxon>Blastochloris</taxon>
    </lineage>
</organism>
<dbReference type="NCBIfam" id="TIGR02420">
    <property type="entry name" value="dksA"/>
    <property type="match status" value="1"/>
</dbReference>
<dbReference type="Gene3D" id="1.20.120.910">
    <property type="entry name" value="DksA, coiled-coil domain"/>
    <property type="match status" value="1"/>
</dbReference>
<feature type="zinc finger region" description="dksA C4-type" evidence="5">
    <location>
        <begin position="106"/>
        <end position="130"/>
    </location>
</feature>
<evidence type="ECO:0000313" key="9">
    <source>
        <dbReference type="Proteomes" id="UP000320948"/>
    </source>
</evidence>
<feature type="domain" description="DnaK suppressor protein DksA N-terminal" evidence="7">
    <location>
        <begin position="28"/>
        <end position="98"/>
    </location>
</feature>
<dbReference type="InterPro" id="IPR037187">
    <property type="entry name" value="DnaK_N"/>
</dbReference>
<dbReference type="GO" id="GO:0010468">
    <property type="term" value="P:regulation of gene expression"/>
    <property type="evidence" value="ECO:0007669"/>
    <property type="project" value="UniProtKB-UniRule"/>
</dbReference>
<keyword evidence="4" id="KW-0963">Cytoplasm</keyword>
<name>A0A6N4R6K1_BLAVI</name>
<reference evidence="8 9" key="1">
    <citation type="journal article" date="2017" name="Nat. Commun.">
        <title>In situ click chemistry generation of cyclooxygenase-2 inhibitors.</title>
        <authorList>
            <person name="Bhardwaj A."/>
            <person name="Kaur J."/>
            <person name="Wuest M."/>
            <person name="Wuest F."/>
        </authorList>
    </citation>
    <scope>NUCLEOTIDE SEQUENCE [LARGE SCALE GENOMIC DNA]</scope>
    <source>
        <strain evidence="8">S2_018_000_R2_106</strain>
    </source>
</reference>
<dbReference type="Proteomes" id="UP000320948">
    <property type="component" value="Unassembled WGS sequence"/>
</dbReference>
<evidence type="ECO:0000259" key="7">
    <source>
        <dbReference type="Pfam" id="PF21157"/>
    </source>
</evidence>
<dbReference type="InterPro" id="IPR000962">
    <property type="entry name" value="Znf_DskA_TraR"/>
</dbReference>
<dbReference type="InterPro" id="IPR048489">
    <property type="entry name" value="DksA_N"/>
</dbReference>
<gene>
    <name evidence="4 8" type="primary">dksA</name>
    <name evidence="8" type="ORF">DI628_05105</name>
</gene>
<dbReference type="AlphaFoldDB" id="A0A6N4R6K1"/>
<evidence type="ECO:0000259" key="6">
    <source>
        <dbReference type="Pfam" id="PF01258"/>
    </source>
</evidence>
<comment type="similarity">
    <text evidence="4">Belongs to the DksA family.</text>
</comment>
<dbReference type="PANTHER" id="PTHR33823:SF2">
    <property type="entry name" value="RNA POLYMERASE-BINDING TRANSCRIPTION FACTOR DKSA"/>
    <property type="match status" value="1"/>
</dbReference>
<evidence type="ECO:0000256" key="5">
    <source>
        <dbReference type="PROSITE-ProRule" id="PRU00510"/>
    </source>
</evidence>
<dbReference type="PANTHER" id="PTHR33823">
    <property type="entry name" value="RNA POLYMERASE-BINDING TRANSCRIPTION FACTOR DKSA-RELATED"/>
    <property type="match status" value="1"/>
</dbReference>
<evidence type="ECO:0000256" key="3">
    <source>
        <dbReference type="ARBA" id="ARBA00022833"/>
    </source>
</evidence>
<feature type="domain" description="Zinc finger DksA/TraR C4-type" evidence="6">
    <location>
        <begin position="101"/>
        <end position="136"/>
    </location>
</feature>
<proteinExistence type="inferred from homology"/>
<evidence type="ECO:0000256" key="4">
    <source>
        <dbReference type="HAMAP-Rule" id="MF_00926"/>
    </source>
</evidence>
<comment type="subcellular location">
    <subcellularLocation>
        <location evidence="4">Cytoplasm</location>
    </subcellularLocation>
</comment>
<comment type="caution">
    <text evidence="4">Lacks conserved residue(s) required for the propagation of feature annotation.</text>
</comment>
<dbReference type="Pfam" id="PF01258">
    <property type="entry name" value="zf-dskA_traR"/>
    <property type="match status" value="1"/>
</dbReference>
<dbReference type="InterPro" id="IPR012784">
    <property type="entry name" value="DksA_RNA_pol-bd"/>
</dbReference>